<reference evidence="2" key="1">
    <citation type="submission" date="2009-10" db="EMBL/GenBank/DDBJ databases">
        <title>Diversity of trophic interactions inside an arsenic-rich microbial ecosystem.</title>
        <authorList>
            <person name="Bertin P.N."/>
            <person name="Heinrich-Salmeron A."/>
            <person name="Pelletier E."/>
            <person name="Goulhen-Chollet F."/>
            <person name="Arsene-Ploetze F."/>
            <person name="Gallien S."/>
            <person name="Calteau A."/>
            <person name="Vallenet D."/>
            <person name="Casiot C."/>
            <person name="Chane-Woon-Ming B."/>
            <person name="Giloteaux L."/>
            <person name="Barakat M."/>
            <person name="Bonnefoy V."/>
            <person name="Bruneel O."/>
            <person name="Chandler M."/>
            <person name="Cleiss J."/>
            <person name="Duran R."/>
            <person name="Elbaz-Poulichet F."/>
            <person name="Fonknechten N."/>
            <person name="Lauga B."/>
            <person name="Mornico D."/>
            <person name="Ortet P."/>
            <person name="Schaeffer C."/>
            <person name="Siguier P."/>
            <person name="Alexander Thil Smith A."/>
            <person name="Van Dorsselaer A."/>
            <person name="Weissenbach J."/>
            <person name="Medigue C."/>
            <person name="Le Paslier D."/>
        </authorList>
    </citation>
    <scope>NUCLEOTIDE SEQUENCE</scope>
</reference>
<evidence type="ECO:0000256" key="1">
    <source>
        <dbReference type="SAM" id="MobiDB-lite"/>
    </source>
</evidence>
<evidence type="ECO:0000313" key="2">
    <source>
        <dbReference type="EMBL" id="CBH96606.1"/>
    </source>
</evidence>
<gene>
    <name evidence="2" type="ORF">CARN2_1466</name>
</gene>
<feature type="region of interest" description="Disordered" evidence="1">
    <location>
        <begin position="30"/>
        <end position="50"/>
    </location>
</feature>
<proteinExistence type="predicted"/>
<protein>
    <submittedName>
        <fullName evidence="2">Uncharacterized protein</fullName>
    </submittedName>
</protein>
<sequence length="50" mass="4847">MNPPAGAAAGALLDALTLLTVDKVGALELPPPPQPARANALANASAVQMG</sequence>
<name>E6PNV4_9ZZZZ</name>
<dbReference type="EMBL" id="CABM01000028">
    <property type="protein sequence ID" value="CBH96606.1"/>
    <property type="molecule type" value="Genomic_DNA"/>
</dbReference>
<organism evidence="2">
    <name type="scientific">mine drainage metagenome</name>
    <dbReference type="NCBI Taxonomy" id="410659"/>
    <lineage>
        <taxon>unclassified sequences</taxon>
        <taxon>metagenomes</taxon>
        <taxon>ecological metagenomes</taxon>
    </lineage>
</organism>
<feature type="compositionally biased region" description="Low complexity" evidence="1">
    <location>
        <begin position="36"/>
        <end position="50"/>
    </location>
</feature>
<dbReference type="AlphaFoldDB" id="E6PNV4"/>
<accession>E6PNV4</accession>
<comment type="caution">
    <text evidence="2">The sequence shown here is derived from an EMBL/GenBank/DDBJ whole genome shotgun (WGS) entry which is preliminary data.</text>
</comment>